<name>A0ABT4VWM4_9RHOB</name>
<sequence length="40" mass="4142">MGRSLGEVAHVLASAFGADREMDATLIAQTTLLSVLSLPV</sequence>
<accession>A0ABT4VWM4</accession>
<evidence type="ECO:0000313" key="2">
    <source>
        <dbReference type="Proteomes" id="UP001528040"/>
    </source>
</evidence>
<comment type="caution">
    <text evidence="1">The sequence shown here is derived from an EMBL/GenBank/DDBJ whole genome shotgun (WGS) entry which is preliminary data.</text>
</comment>
<proteinExistence type="predicted"/>
<evidence type="ECO:0000313" key="1">
    <source>
        <dbReference type="EMBL" id="MDA5092639.1"/>
    </source>
</evidence>
<gene>
    <name evidence="1" type="ORF">O2N63_00860</name>
</gene>
<dbReference type="EMBL" id="JAQIIO010000001">
    <property type="protein sequence ID" value="MDA5092639.1"/>
    <property type="molecule type" value="Genomic_DNA"/>
</dbReference>
<dbReference type="RefSeq" id="WP_271052147.1">
    <property type="nucleotide sequence ID" value="NZ_JAQIIO010000001.1"/>
</dbReference>
<reference evidence="1 2" key="1">
    <citation type="submission" date="2023-01" db="EMBL/GenBank/DDBJ databases">
        <authorList>
            <person name="Yoon J.-W."/>
        </authorList>
    </citation>
    <scope>NUCLEOTIDE SEQUENCE [LARGE SCALE GENOMIC DNA]</scope>
    <source>
        <strain evidence="1 2">KMU-50</strain>
    </source>
</reference>
<protein>
    <submittedName>
        <fullName evidence="1">Uncharacterized protein</fullName>
    </submittedName>
</protein>
<dbReference type="Proteomes" id="UP001528040">
    <property type="component" value="Unassembled WGS sequence"/>
</dbReference>
<keyword evidence="2" id="KW-1185">Reference proteome</keyword>
<organism evidence="1 2">
    <name type="scientific">Aliiroseovarius salicola</name>
    <dbReference type="NCBI Taxonomy" id="3009082"/>
    <lineage>
        <taxon>Bacteria</taxon>
        <taxon>Pseudomonadati</taxon>
        <taxon>Pseudomonadota</taxon>
        <taxon>Alphaproteobacteria</taxon>
        <taxon>Rhodobacterales</taxon>
        <taxon>Paracoccaceae</taxon>
        <taxon>Aliiroseovarius</taxon>
    </lineage>
</organism>